<dbReference type="EMBL" id="PVNA01000003">
    <property type="protein sequence ID" value="PRX13659.1"/>
    <property type="molecule type" value="Genomic_DNA"/>
</dbReference>
<dbReference type="Gene3D" id="3.90.70.10">
    <property type="entry name" value="Cysteine proteinases"/>
    <property type="match status" value="1"/>
</dbReference>
<reference evidence="3 5" key="1">
    <citation type="submission" date="2014-07" db="EMBL/GenBank/DDBJ databases">
        <title>Draft genome sequence of Nonlabens ulvanivorans, an ulvan degrading bacterium.</title>
        <authorList>
            <person name="Kopel M."/>
            <person name="Helbert W."/>
            <person name="Henrissat B."/>
            <person name="Doniger T."/>
            <person name="Banin E."/>
        </authorList>
    </citation>
    <scope>NUCLEOTIDE SEQUENCE [LARGE SCALE GENOMIC DNA]</scope>
    <source>
        <strain evidence="3 5">PLR</strain>
    </source>
</reference>
<dbReference type="AlphaFoldDB" id="A0A084JW85"/>
<dbReference type="Proteomes" id="UP000028531">
    <property type="component" value="Unassembled WGS sequence"/>
</dbReference>
<reference evidence="4 6" key="2">
    <citation type="submission" date="2018-03" db="EMBL/GenBank/DDBJ databases">
        <title>Genomic Encyclopedia of Archaeal and Bacterial Type Strains, Phase II (KMG-II): from individual species to whole genera.</title>
        <authorList>
            <person name="Goeker M."/>
        </authorList>
    </citation>
    <scope>NUCLEOTIDE SEQUENCE [LARGE SCALE GENOMIC DNA]</scope>
    <source>
        <strain evidence="4 6">DSM 22727</strain>
    </source>
</reference>
<dbReference type="Pfam" id="PF00112">
    <property type="entry name" value="Peptidase_C1"/>
    <property type="match status" value="1"/>
</dbReference>
<keyword evidence="4" id="KW-0378">Hydrolase</keyword>
<protein>
    <submittedName>
        <fullName evidence="4">Papain like protease</fullName>
    </submittedName>
</protein>
<evidence type="ECO:0000256" key="1">
    <source>
        <dbReference type="ARBA" id="ARBA00008455"/>
    </source>
</evidence>
<dbReference type="SUPFAM" id="SSF54001">
    <property type="entry name" value="Cysteine proteinases"/>
    <property type="match status" value="1"/>
</dbReference>
<sequence length="416" mass="47174">MKNKIVLILICFTVISCGYDKIENEQILETNIVYQDEELFSLLLNVQNEILDNNQLSCIRFLYPVKIYELDQNRNVKTSKHIENNNDLYNFLIHLPINSNIYFNFPLNYIFPNGTIIEINNKADLLLCIKGCVAQQTPQTYETQTYQFITQNAEVYFTGSNECNTNGDYNFNTDKLLDNLIIPNTLPSSFDLSPLLPPVGNQGRQGSCTSWAITYYLKSFQEQIETGLPYSEHNIMSPAYSYNQLTQGICEGTSITATLEILKEKGAVSMQSFPYLDYSCNIQPNSFQNTEASANKISDYKYLSGSNMLLEMKTLLNEQKPIIISAYLDSQFGIVDQFGLSAYREHPVDYSSSGSCHAMLVIGYSDNYNAFKVVNSWGEDWGDDGFVWIDYAAFVNVTNTNADFKVISNAVVAFDE</sequence>
<evidence type="ECO:0000259" key="2">
    <source>
        <dbReference type="SMART" id="SM00645"/>
    </source>
</evidence>
<dbReference type="PROSITE" id="PS51257">
    <property type="entry name" value="PROKAR_LIPOPROTEIN"/>
    <property type="match status" value="1"/>
</dbReference>
<dbReference type="GO" id="GO:0006508">
    <property type="term" value="P:proteolysis"/>
    <property type="evidence" value="ECO:0007669"/>
    <property type="project" value="UniProtKB-KW"/>
</dbReference>
<dbReference type="Proteomes" id="UP000239997">
    <property type="component" value="Unassembled WGS sequence"/>
</dbReference>
<feature type="domain" description="Peptidase C1A papain C-terminal" evidence="2">
    <location>
        <begin position="186"/>
        <end position="396"/>
    </location>
</feature>
<dbReference type="GO" id="GO:0008234">
    <property type="term" value="F:cysteine-type peptidase activity"/>
    <property type="evidence" value="ECO:0007669"/>
    <property type="project" value="InterPro"/>
</dbReference>
<name>A0A084JW85_NONUL</name>
<keyword evidence="4" id="KW-0645">Protease</keyword>
<comment type="similarity">
    <text evidence="1">Belongs to the peptidase C1 family.</text>
</comment>
<evidence type="ECO:0000313" key="4">
    <source>
        <dbReference type="EMBL" id="PRX13659.1"/>
    </source>
</evidence>
<dbReference type="InterPro" id="IPR000668">
    <property type="entry name" value="Peptidase_C1A_C"/>
</dbReference>
<accession>A0A084JW85</accession>
<organism evidence="3 5">
    <name type="scientific">Nonlabens ulvanivorans</name>
    <name type="common">Persicivirga ulvanivorans</name>
    <dbReference type="NCBI Taxonomy" id="906888"/>
    <lineage>
        <taxon>Bacteria</taxon>
        <taxon>Pseudomonadati</taxon>
        <taxon>Bacteroidota</taxon>
        <taxon>Flavobacteriia</taxon>
        <taxon>Flavobacteriales</taxon>
        <taxon>Flavobacteriaceae</taxon>
        <taxon>Nonlabens</taxon>
    </lineage>
</organism>
<dbReference type="InterPro" id="IPR013128">
    <property type="entry name" value="Peptidase_C1A"/>
</dbReference>
<evidence type="ECO:0000313" key="5">
    <source>
        <dbReference type="Proteomes" id="UP000028531"/>
    </source>
</evidence>
<proteinExistence type="inferred from homology"/>
<evidence type="ECO:0000313" key="6">
    <source>
        <dbReference type="Proteomes" id="UP000239997"/>
    </source>
</evidence>
<comment type="caution">
    <text evidence="3">The sequence shown here is derived from an EMBL/GenBank/DDBJ whole genome shotgun (WGS) entry which is preliminary data.</text>
</comment>
<dbReference type="PANTHER" id="PTHR12411">
    <property type="entry name" value="CYSTEINE PROTEASE FAMILY C1-RELATED"/>
    <property type="match status" value="1"/>
</dbReference>
<evidence type="ECO:0000313" key="3">
    <source>
        <dbReference type="EMBL" id="KEZ93219.1"/>
    </source>
</evidence>
<dbReference type="InterPro" id="IPR038765">
    <property type="entry name" value="Papain-like_cys_pep_sf"/>
</dbReference>
<gene>
    <name evidence="3" type="ORF">IL45_13955</name>
    <name evidence="4" type="ORF">LY02_01904</name>
</gene>
<keyword evidence="6" id="KW-1185">Reference proteome</keyword>
<dbReference type="SMART" id="SM00645">
    <property type="entry name" value="Pept_C1"/>
    <property type="match status" value="1"/>
</dbReference>
<dbReference type="CDD" id="cd02619">
    <property type="entry name" value="Peptidase_C1"/>
    <property type="match status" value="1"/>
</dbReference>
<dbReference type="EMBL" id="JPJI01000032">
    <property type="protein sequence ID" value="KEZ93219.1"/>
    <property type="molecule type" value="Genomic_DNA"/>
</dbReference>